<evidence type="ECO:0000256" key="3">
    <source>
        <dbReference type="ARBA" id="ARBA00022827"/>
    </source>
</evidence>
<dbReference type="GO" id="GO:0050660">
    <property type="term" value="F:flavin adenine dinucleotide binding"/>
    <property type="evidence" value="ECO:0007669"/>
    <property type="project" value="InterPro"/>
</dbReference>
<dbReference type="InterPro" id="IPR036188">
    <property type="entry name" value="FAD/NAD-bd_sf"/>
</dbReference>
<protein>
    <submittedName>
        <fullName evidence="7">GMC family oxidoreductase</fullName>
    </submittedName>
</protein>
<accession>A0A8I0JZ37</accession>
<dbReference type="PANTHER" id="PTHR46056">
    <property type="entry name" value="LONG-CHAIN-ALCOHOL OXIDASE"/>
    <property type="match status" value="1"/>
</dbReference>
<dbReference type="SUPFAM" id="SSF51905">
    <property type="entry name" value="FAD/NAD(P)-binding domain"/>
    <property type="match status" value="1"/>
</dbReference>
<evidence type="ECO:0000313" key="8">
    <source>
        <dbReference type="Proteomes" id="UP000620591"/>
    </source>
</evidence>
<sequence length="592" mass="64199">MPDVIVIGAGGGGPVVAKELAQRGLDVLLLEGGSRNANIEAKWTRLEDDANNPLWGYLRFGADDREMPWWQRDHPQNSQVFHVAGVGGTTAHYFGNSPRTPPGVFAGYAGPDAGAYDTAHRFPFTYEEFRPYLEWVEDTLPILTAPMGTKEEIFFRGCERIGLPVLRQRDTTHDSYRPQENAILQPAGTAGRTTDPALLTYPQAQGCTMCGGCLQGCNLPRQAPRNLKAKRSTDNSYVPMALTADRWAPGGRAVTLVSDAFVTKIHTRTTLLGAPQAVGVTWRDTRTGAVTRADAKVVVMAGSVVENPRLWLNSGLPNPNGWVGRGLTDHALDWVTGIFDEDTDQDKGQDSACRADFPGRGAIENVGLGPATQVLSMLLSDSGVRGAYGNGRGVTGPWDGKTGRPLGLELKDTMRDNNKLLNMLILTDDDVEAKNRVLRSPLPPDHNGPMPKARMYKRVRSARTLRNREWLAAKAVEIMRAAGARKVIRIDMAPLMLHTQSSMRMGHRASDSVLNADGEARAVRNLFIADNSALPNSVGGVNPTLTTQALATRTAEKIFTRHFGGDPWVNVEAPLSSADDRVTQAVVAAGIT</sequence>
<keyword evidence="4" id="KW-0560">Oxidoreductase</keyword>
<dbReference type="Gene3D" id="3.50.50.60">
    <property type="entry name" value="FAD/NAD(P)-binding domain"/>
    <property type="match status" value="2"/>
</dbReference>
<name>A0A8I0JZ37_9ACTN</name>
<evidence type="ECO:0000256" key="4">
    <source>
        <dbReference type="ARBA" id="ARBA00023002"/>
    </source>
</evidence>
<reference evidence="7" key="1">
    <citation type="submission" date="2020-09" db="EMBL/GenBank/DDBJ databases">
        <title>Novel species in genus Aeromicrobium.</title>
        <authorList>
            <person name="Zhang G."/>
        </authorList>
    </citation>
    <scope>NUCLEOTIDE SEQUENCE</scope>
    <source>
        <strain evidence="7">Zg-636</strain>
    </source>
</reference>
<evidence type="ECO:0000259" key="6">
    <source>
        <dbReference type="Pfam" id="PF05199"/>
    </source>
</evidence>
<dbReference type="AlphaFoldDB" id="A0A8I0JZ37"/>
<evidence type="ECO:0000256" key="1">
    <source>
        <dbReference type="ARBA" id="ARBA00010790"/>
    </source>
</evidence>
<comment type="caution">
    <text evidence="7">The sequence shown here is derived from an EMBL/GenBank/DDBJ whole genome shotgun (WGS) entry which is preliminary data.</text>
</comment>
<keyword evidence="3" id="KW-0274">FAD</keyword>
<dbReference type="InterPro" id="IPR007867">
    <property type="entry name" value="GMC_OxRtase_C"/>
</dbReference>
<gene>
    <name evidence="7" type="ORF">IBG24_04355</name>
</gene>
<comment type="similarity">
    <text evidence="1">Belongs to the GMC oxidoreductase family.</text>
</comment>
<evidence type="ECO:0000313" key="7">
    <source>
        <dbReference type="EMBL" id="MBC9225547.1"/>
    </source>
</evidence>
<feature type="domain" description="Glucose-methanol-choline oxidoreductase C-terminal" evidence="6">
    <location>
        <begin position="485"/>
        <end position="551"/>
    </location>
</feature>
<keyword evidence="2" id="KW-0285">Flavoprotein</keyword>
<dbReference type="RefSeq" id="WP_187768714.1">
    <property type="nucleotide sequence ID" value="NZ_JACTVM010000001.1"/>
</dbReference>
<proteinExistence type="inferred from homology"/>
<evidence type="ECO:0000259" key="5">
    <source>
        <dbReference type="Pfam" id="PF00732"/>
    </source>
</evidence>
<dbReference type="InterPro" id="IPR000172">
    <property type="entry name" value="GMC_OxRdtase_N"/>
</dbReference>
<organism evidence="7 8">
    <name type="scientific">Aeromicrobium senzhongii</name>
    <dbReference type="NCBI Taxonomy" id="2663859"/>
    <lineage>
        <taxon>Bacteria</taxon>
        <taxon>Bacillati</taxon>
        <taxon>Actinomycetota</taxon>
        <taxon>Actinomycetes</taxon>
        <taxon>Propionibacteriales</taxon>
        <taxon>Nocardioidaceae</taxon>
        <taxon>Aeromicrobium</taxon>
    </lineage>
</organism>
<dbReference type="Pfam" id="PF00732">
    <property type="entry name" value="GMC_oxred_N"/>
    <property type="match status" value="1"/>
</dbReference>
<evidence type="ECO:0000256" key="2">
    <source>
        <dbReference type="ARBA" id="ARBA00022630"/>
    </source>
</evidence>
<dbReference type="GO" id="GO:0016614">
    <property type="term" value="F:oxidoreductase activity, acting on CH-OH group of donors"/>
    <property type="evidence" value="ECO:0007669"/>
    <property type="project" value="InterPro"/>
</dbReference>
<dbReference type="Pfam" id="PF05199">
    <property type="entry name" value="GMC_oxred_C"/>
    <property type="match status" value="1"/>
</dbReference>
<dbReference type="EMBL" id="JACTVM010000001">
    <property type="protein sequence ID" value="MBC9225547.1"/>
    <property type="molecule type" value="Genomic_DNA"/>
</dbReference>
<dbReference type="PANTHER" id="PTHR46056:SF12">
    <property type="entry name" value="LONG-CHAIN-ALCOHOL OXIDASE"/>
    <property type="match status" value="1"/>
</dbReference>
<dbReference type="Proteomes" id="UP000620591">
    <property type="component" value="Unassembled WGS sequence"/>
</dbReference>
<feature type="domain" description="Glucose-methanol-choline oxidoreductase N-terminal" evidence="5">
    <location>
        <begin position="203"/>
        <end position="331"/>
    </location>
</feature>